<feature type="domain" description="N-acetyltransferase" evidence="1">
    <location>
        <begin position="3"/>
        <end position="150"/>
    </location>
</feature>
<dbReference type="InterPro" id="IPR016181">
    <property type="entry name" value="Acyl_CoA_acyltransferase"/>
</dbReference>
<keyword evidence="2" id="KW-0808">Transferase</keyword>
<dbReference type="Pfam" id="PF00583">
    <property type="entry name" value="Acetyltransf_1"/>
    <property type="match status" value="1"/>
</dbReference>
<dbReference type="RefSeq" id="WP_073028426.1">
    <property type="nucleotide sequence ID" value="NZ_FQXJ01000004.1"/>
</dbReference>
<sequence>MTIYLKEATVEDVDLLFEWVNEKLVRKSAFNSNTIAYGEHTEWFFHSVESPNCRIFIGYDDDNPIGQIRIDLEDDKAVIDYSVDSHYRGKGYGVLLLEALENEVRYSLKQVKQIVGKVKFSNISSQRTFNRSGYITENKNECILFYKKLGGYLNE</sequence>
<dbReference type="Proteomes" id="UP000183954">
    <property type="component" value="Unassembled WGS sequence"/>
</dbReference>
<dbReference type="OrthoDB" id="9795206at2"/>
<dbReference type="PROSITE" id="PS51186">
    <property type="entry name" value="GNAT"/>
    <property type="match status" value="1"/>
</dbReference>
<dbReference type="AlphaFoldDB" id="A0A1M5UWJ1"/>
<evidence type="ECO:0000313" key="2">
    <source>
        <dbReference type="EMBL" id="SHH67342.1"/>
    </source>
</evidence>
<dbReference type="Gene3D" id="3.40.630.30">
    <property type="match status" value="1"/>
</dbReference>
<dbReference type="CDD" id="cd04301">
    <property type="entry name" value="NAT_SF"/>
    <property type="match status" value="1"/>
</dbReference>
<keyword evidence="3" id="KW-1185">Reference proteome</keyword>
<dbReference type="SUPFAM" id="SSF55729">
    <property type="entry name" value="Acyl-CoA N-acyltransferases (Nat)"/>
    <property type="match status" value="1"/>
</dbReference>
<organism evidence="2 3">
    <name type="scientific">Desulfosporosinus lacus DSM 15449</name>
    <dbReference type="NCBI Taxonomy" id="1121420"/>
    <lineage>
        <taxon>Bacteria</taxon>
        <taxon>Bacillati</taxon>
        <taxon>Bacillota</taxon>
        <taxon>Clostridia</taxon>
        <taxon>Eubacteriales</taxon>
        <taxon>Desulfitobacteriaceae</taxon>
        <taxon>Desulfosporosinus</taxon>
    </lineage>
</organism>
<name>A0A1M5UWJ1_9FIRM</name>
<dbReference type="InterPro" id="IPR000182">
    <property type="entry name" value="GNAT_dom"/>
</dbReference>
<accession>A0A1M5UWJ1</accession>
<dbReference type="STRING" id="1121420.SAMN02746098_01102"/>
<evidence type="ECO:0000259" key="1">
    <source>
        <dbReference type="PROSITE" id="PS51186"/>
    </source>
</evidence>
<protein>
    <submittedName>
        <fullName evidence="2">Protein N-acetyltransferase, RimJ/RimL family</fullName>
    </submittedName>
</protein>
<evidence type="ECO:0000313" key="3">
    <source>
        <dbReference type="Proteomes" id="UP000183954"/>
    </source>
</evidence>
<gene>
    <name evidence="2" type="ORF">SAMN02746098_01102</name>
</gene>
<reference evidence="3" key="1">
    <citation type="submission" date="2016-11" db="EMBL/GenBank/DDBJ databases">
        <authorList>
            <person name="Varghese N."/>
            <person name="Submissions S."/>
        </authorList>
    </citation>
    <scope>NUCLEOTIDE SEQUENCE [LARGE SCALE GENOMIC DNA]</scope>
    <source>
        <strain evidence="3">DSM 15449</strain>
    </source>
</reference>
<proteinExistence type="predicted"/>
<dbReference type="EMBL" id="FQXJ01000004">
    <property type="protein sequence ID" value="SHH67342.1"/>
    <property type="molecule type" value="Genomic_DNA"/>
</dbReference>
<dbReference type="GO" id="GO:0016747">
    <property type="term" value="F:acyltransferase activity, transferring groups other than amino-acyl groups"/>
    <property type="evidence" value="ECO:0007669"/>
    <property type="project" value="InterPro"/>
</dbReference>